<organism evidence="1 2">
    <name type="scientific">Paenibacillus provencensis</name>
    <dbReference type="NCBI Taxonomy" id="441151"/>
    <lineage>
        <taxon>Bacteria</taxon>
        <taxon>Bacillati</taxon>
        <taxon>Bacillota</taxon>
        <taxon>Bacilli</taxon>
        <taxon>Bacillales</taxon>
        <taxon>Paenibacillaceae</taxon>
        <taxon>Paenibacillus</taxon>
    </lineage>
</organism>
<dbReference type="RefSeq" id="WP_170862567.1">
    <property type="nucleotide sequence ID" value="NZ_JBHTKX010000008.1"/>
</dbReference>
<dbReference type="Proteomes" id="UP001597169">
    <property type="component" value="Unassembled WGS sequence"/>
</dbReference>
<name>A0ABW3Q784_9BACL</name>
<proteinExistence type="predicted"/>
<accession>A0ABW3Q784</accession>
<dbReference type="EMBL" id="JBHTKX010000008">
    <property type="protein sequence ID" value="MFD1131336.1"/>
    <property type="molecule type" value="Genomic_DNA"/>
</dbReference>
<reference evidence="2" key="1">
    <citation type="journal article" date="2019" name="Int. J. Syst. Evol. Microbiol.">
        <title>The Global Catalogue of Microorganisms (GCM) 10K type strain sequencing project: providing services to taxonomists for standard genome sequencing and annotation.</title>
        <authorList>
            <consortium name="The Broad Institute Genomics Platform"/>
            <consortium name="The Broad Institute Genome Sequencing Center for Infectious Disease"/>
            <person name="Wu L."/>
            <person name="Ma J."/>
        </authorList>
    </citation>
    <scope>NUCLEOTIDE SEQUENCE [LARGE SCALE GENOMIC DNA]</scope>
    <source>
        <strain evidence="2">CCUG 53519</strain>
    </source>
</reference>
<keyword evidence="2" id="KW-1185">Reference proteome</keyword>
<gene>
    <name evidence="1" type="ORF">ACFQ3J_24755</name>
</gene>
<protein>
    <recommendedName>
        <fullName evidence="3">Fur-regulated basic protein A</fullName>
    </recommendedName>
</protein>
<evidence type="ECO:0000313" key="1">
    <source>
        <dbReference type="EMBL" id="MFD1131336.1"/>
    </source>
</evidence>
<evidence type="ECO:0000313" key="2">
    <source>
        <dbReference type="Proteomes" id="UP001597169"/>
    </source>
</evidence>
<sequence>MSMYQRRLDAIMENHDCNTSEAIEIMKFEFAHDELPLEDEIDLIMRGPEEDD</sequence>
<comment type="caution">
    <text evidence="1">The sequence shown here is derived from an EMBL/GenBank/DDBJ whole genome shotgun (WGS) entry which is preliminary data.</text>
</comment>
<evidence type="ECO:0008006" key="3">
    <source>
        <dbReference type="Google" id="ProtNLM"/>
    </source>
</evidence>